<sequence>MTLQGPSIPLRRVSFPYTPSDRGSSYTAAMDQRTSQRARKTRYVPYPTPSASSSTPPRKRIPSRRSWLSSIEPIPVVTAPLKSHIPYEPISPSPSPPSQSQPSVSILATSAIIDRDSFTTPPPPSLPAHPPAAPGAPRKPSRRSLFPGRRLDFLFDGNTSSEQRKGPFGGLLGPPIVLMGE</sequence>
<keyword evidence="3" id="KW-1185">Reference proteome</keyword>
<evidence type="ECO:0000313" key="2">
    <source>
        <dbReference type="EMBL" id="KIY66226.1"/>
    </source>
</evidence>
<feature type="compositionally biased region" description="Pro residues" evidence="1">
    <location>
        <begin position="89"/>
        <end position="99"/>
    </location>
</feature>
<dbReference type="AlphaFoldDB" id="A0A0D7B9P8"/>
<gene>
    <name evidence="2" type="ORF">CYLTODRAFT_455567</name>
</gene>
<feature type="region of interest" description="Disordered" evidence="1">
    <location>
        <begin position="84"/>
        <end position="181"/>
    </location>
</feature>
<accession>A0A0D7B9P8</accession>
<name>A0A0D7B9P8_9AGAR</name>
<protein>
    <submittedName>
        <fullName evidence="2">Uncharacterized protein</fullName>
    </submittedName>
</protein>
<feature type="compositionally biased region" description="Polar residues" evidence="1">
    <location>
        <begin position="21"/>
        <end position="35"/>
    </location>
</feature>
<reference evidence="2 3" key="1">
    <citation type="journal article" date="2015" name="Fungal Genet. Biol.">
        <title>Evolution of novel wood decay mechanisms in Agaricales revealed by the genome sequences of Fistulina hepatica and Cylindrobasidium torrendii.</title>
        <authorList>
            <person name="Floudas D."/>
            <person name="Held B.W."/>
            <person name="Riley R."/>
            <person name="Nagy L.G."/>
            <person name="Koehler G."/>
            <person name="Ransdell A.S."/>
            <person name="Younus H."/>
            <person name="Chow J."/>
            <person name="Chiniquy J."/>
            <person name="Lipzen A."/>
            <person name="Tritt A."/>
            <person name="Sun H."/>
            <person name="Haridas S."/>
            <person name="LaButti K."/>
            <person name="Ohm R.A."/>
            <person name="Kues U."/>
            <person name="Blanchette R.A."/>
            <person name="Grigoriev I.V."/>
            <person name="Minto R.E."/>
            <person name="Hibbett D.S."/>
        </authorList>
    </citation>
    <scope>NUCLEOTIDE SEQUENCE [LARGE SCALE GENOMIC DNA]</scope>
    <source>
        <strain evidence="2 3">FP15055 ss-10</strain>
    </source>
</reference>
<dbReference type="EMBL" id="KN880561">
    <property type="protein sequence ID" value="KIY66226.1"/>
    <property type="molecule type" value="Genomic_DNA"/>
</dbReference>
<organism evidence="2 3">
    <name type="scientific">Cylindrobasidium torrendii FP15055 ss-10</name>
    <dbReference type="NCBI Taxonomy" id="1314674"/>
    <lineage>
        <taxon>Eukaryota</taxon>
        <taxon>Fungi</taxon>
        <taxon>Dikarya</taxon>
        <taxon>Basidiomycota</taxon>
        <taxon>Agaricomycotina</taxon>
        <taxon>Agaricomycetes</taxon>
        <taxon>Agaricomycetidae</taxon>
        <taxon>Agaricales</taxon>
        <taxon>Marasmiineae</taxon>
        <taxon>Physalacriaceae</taxon>
        <taxon>Cylindrobasidium</taxon>
    </lineage>
</organism>
<proteinExistence type="predicted"/>
<evidence type="ECO:0000313" key="3">
    <source>
        <dbReference type="Proteomes" id="UP000054007"/>
    </source>
</evidence>
<feature type="compositionally biased region" description="Pro residues" evidence="1">
    <location>
        <begin position="120"/>
        <end position="134"/>
    </location>
</feature>
<evidence type="ECO:0000256" key="1">
    <source>
        <dbReference type="SAM" id="MobiDB-lite"/>
    </source>
</evidence>
<feature type="region of interest" description="Disordered" evidence="1">
    <location>
        <begin position="1"/>
        <end position="67"/>
    </location>
</feature>
<dbReference type="Proteomes" id="UP000054007">
    <property type="component" value="Unassembled WGS sequence"/>
</dbReference>